<organism evidence="2 3">
    <name type="scientific">Salmonella enterica subsp. arizonae</name>
    <dbReference type="NCBI Taxonomy" id="59203"/>
    <lineage>
        <taxon>Bacteria</taxon>
        <taxon>Pseudomonadati</taxon>
        <taxon>Pseudomonadota</taxon>
        <taxon>Gammaproteobacteria</taxon>
        <taxon>Enterobacterales</taxon>
        <taxon>Enterobacteriaceae</taxon>
        <taxon>Salmonella</taxon>
    </lineage>
</organism>
<evidence type="ECO:0000313" key="2">
    <source>
        <dbReference type="EMBL" id="SUG15934.1"/>
    </source>
</evidence>
<evidence type="ECO:0000259" key="1">
    <source>
        <dbReference type="Pfam" id="PF25967"/>
    </source>
</evidence>
<dbReference type="PANTHER" id="PTHR30469">
    <property type="entry name" value="MULTIDRUG RESISTANCE PROTEIN MDTA"/>
    <property type="match status" value="1"/>
</dbReference>
<dbReference type="Gene3D" id="6.20.50.140">
    <property type="match status" value="1"/>
</dbReference>
<gene>
    <name evidence="2" type="primary">macA_1</name>
    <name evidence="2" type="ORF">NCTC7295_03624</name>
</gene>
<feature type="domain" description="Multidrug resistance protein MdtA-like C-terminal permuted SH3" evidence="1">
    <location>
        <begin position="14"/>
        <end position="74"/>
    </location>
</feature>
<dbReference type="Pfam" id="PF25967">
    <property type="entry name" value="RND-MFP_C"/>
    <property type="match status" value="1"/>
</dbReference>
<dbReference type="AlphaFoldDB" id="A0A379S913"/>
<dbReference type="GO" id="GO:1990281">
    <property type="term" value="C:efflux pump complex"/>
    <property type="evidence" value="ECO:0007669"/>
    <property type="project" value="TreeGrafter"/>
</dbReference>
<dbReference type="InterPro" id="IPR058627">
    <property type="entry name" value="MdtA-like_C"/>
</dbReference>
<dbReference type="GO" id="GO:0015562">
    <property type="term" value="F:efflux transmembrane transporter activity"/>
    <property type="evidence" value="ECO:0007669"/>
    <property type="project" value="TreeGrafter"/>
</dbReference>
<accession>A0A379S913</accession>
<reference evidence="2 3" key="1">
    <citation type="submission" date="2018-06" db="EMBL/GenBank/DDBJ databases">
        <authorList>
            <consortium name="Pathogen Informatics"/>
            <person name="Doyle S."/>
        </authorList>
    </citation>
    <scope>NUCLEOTIDE SEQUENCE [LARGE SCALE GENOMIC DNA]</scope>
    <source>
        <strain evidence="2 3">NCTC7295</strain>
    </source>
</reference>
<dbReference type="Proteomes" id="UP000254124">
    <property type="component" value="Unassembled WGS sequence"/>
</dbReference>
<proteinExistence type="predicted"/>
<dbReference type="PANTHER" id="PTHR30469:SF34">
    <property type="entry name" value="MACROLIDE EXPORT PROTEIN MACA"/>
    <property type="match status" value="1"/>
</dbReference>
<name>A0A379S913_SALER</name>
<protein>
    <submittedName>
        <fullName evidence="2">Macrolide-specific efflux protein MacA</fullName>
    </submittedName>
</protein>
<sequence length="80" mass="8757">MTAQVYIQLMDVKNVLIIPLAALGEPVDNNRYKVALLRNGEKREREVVIGERNDTDVEVVKGLEAGDEVIIGEGRPGATP</sequence>
<evidence type="ECO:0000313" key="3">
    <source>
        <dbReference type="Proteomes" id="UP000254124"/>
    </source>
</evidence>
<dbReference type="EMBL" id="UGWZ01000001">
    <property type="protein sequence ID" value="SUG15934.1"/>
    <property type="molecule type" value="Genomic_DNA"/>
</dbReference>